<dbReference type="InterPro" id="IPR002645">
    <property type="entry name" value="STAS_dom"/>
</dbReference>
<evidence type="ECO:0000256" key="2">
    <source>
        <dbReference type="RuleBase" id="RU003749"/>
    </source>
</evidence>
<evidence type="ECO:0000313" key="5">
    <source>
        <dbReference type="Proteomes" id="UP000824102"/>
    </source>
</evidence>
<organism evidence="4 5">
    <name type="scientific">Candidatus Gallimonas intestinavium</name>
    <dbReference type="NCBI Taxonomy" id="2838603"/>
    <lineage>
        <taxon>Bacteria</taxon>
        <taxon>Bacillati</taxon>
        <taxon>Bacillota</taxon>
        <taxon>Clostridia</taxon>
        <taxon>Candidatus Gallimonas</taxon>
    </lineage>
</organism>
<evidence type="ECO:0000259" key="3">
    <source>
        <dbReference type="PROSITE" id="PS50801"/>
    </source>
</evidence>
<dbReference type="GO" id="GO:0043856">
    <property type="term" value="F:anti-sigma factor antagonist activity"/>
    <property type="evidence" value="ECO:0007669"/>
    <property type="project" value="InterPro"/>
</dbReference>
<evidence type="ECO:0000256" key="1">
    <source>
        <dbReference type="ARBA" id="ARBA00009013"/>
    </source>
</evidence>
<dbReference type="PANTHER" id="PTHR33495">
    <property type="entry name" value="ANTI-SIGMA FACTOR ANTAGONIST TM_1081-RELATED-RELATED"/>
    <property type="match status" value="1"/>
</dbReference>
<dbReference type="PROSITE" id="PS50801">
    <property type="entry name" value="STAS"/>
    <property type="match status" value="1"/>
</dbReference>
<feature type="domain" description="STAS" evidence="3">
    <location>
        <begin position="2"/>
        <end position="102"/>
    </location>
</feature>
<dbReference type="InterPro" id="IPR003658">
    <property type="entry name" value="Anti-sigma_ant"/>
</dbReference>
<dbReference type="Proteomes" id="UP000824102">
    <property type="component" value="Unassembled WGS sequence"/>
</dbReference>
<evidence type="ECO:0000313" key="4">
    <source>
        <dbReference type="EMBL" id="HIZ73090.1"/>
    </source>
</evidence>
<sequence length="102" mass="11149">MKEVTVQELKPAITIALSGTIDSGNAEEFGAEVIAAYDSAPGDIRFLCKELEFIDSTTLGTFVKILKHVKTDGHKMRLEGLNPHIKKLFVICALDTIMEIAS</sequence>
<name>A0A9D2G6L4_9FIRM</name>
<comment type="caution">
    <text evidence="4">The sequence shown here is derived from an EMBL/GenBank/DDBJ whole genome shotgun (WGS) entry which is preliminary data.</text>
</comment>
<dbReference type="EMBL" id="DXBB01000079">
    <property type="protein sequence ID" value="HIZ73090.1"/>
    <property type="molecule type" value="Genomic_DNA"/>
</dbReference>
<dbReference type="Gene3D" id="3.30.750.24">
    <property type="entry name" value="STAS domain"/>
    <property type="match status" value="1"/>
</dbReference>
<dbReference type="AlphaFoldDB" id="A0A9D2G6L4"/>
<protein>
    <recommendedName>
        <fullName evidence="2">Anti-sigma factor antagonist</fullName>
    </recommendedName>
</protein>
<dbReference type="InterPro" id="IPR036513">
    <property type="entry name" value="STAS_dom_sf"/>
</dbReference>
<gene>
    <name evidence="4" type="ORF">H9964_05885</name>
</gene>
<reference evidence="4" key="2">
    <citation type="submission" date="2021-04" db="EMBL/GenBank/DDBJ databases">
        <authorList>
            <person name="Gilroy R."/>
        </authorList>
    </citation>
    <scope>NUCLEOTIDE SEQUENCE</scope>
    <source>
        <strain evidence="4">ChiW7-2402</strain>
    </source>
</reference>
<proteinExistence type="inferred from homology"/>
<comment type="similarity">
    <text evidence="1 2">Belongs to the anti-sigma-factor antagonist family.</text>
</comment>
<dbReference type="SUPFAM" id="SSF52091">
    <property type="entry name" value="SpoIIaa-like"/>
    <property type="match status" value="1"/>
</dbReference>
<dbReference type="CDD" id="cd07043">
    <property type="entry name" value="STAS_anti-anti-sigma_factors"/>
    <property type="match status" value="1"/>
</dbReference>
<reference evidence="4" key="1">
    <citation type="journal article" date="2021" name="PeerJ">
        <title>Extensive microbial diversity within the chicken gut microbiome revealed by metagenomics and culture.</title>
        <authorList>
            <person name="Gilroy R."/>
            <person name="Ravi A."/>
            <person name="Getino M."/>
            <person name="Pursley I."/>
            <person name="Horton D.L."/>
            <person name="Alikhan N.F."/>
            <person name="Baker D."/>
            <person name="Gharbi K."/>
            <person name="Hall N."/>
            <person name="Watson M."/>
            <person name="Adriaenssens E.M."/>
            <person name="Foster-Nyarko E."/>
            <person name="Jarju S."/>
            <person name="Secka A."/>
            <person name="Antonio M."/>
            <person name="Oren A."/>
            <person name="Chaudhuri R.R."/>
            <person name="La Ragione R."/>
            <person name="Hildebrand F."/>
            <person name="Pallen M.J."/>
        </authorList>
    </citation>
    <scope>NUCLEOTIDE SEQUENCE</scope>
    <source>
        <strain evidence="4">ChiW7-2402</strain>
    </source>
</reference>
<accession>A0A9D2G6L4</accession>
<dbReference type="NCBIfam" id="TIGR00377">
    <property type="entry name" value="ant_ant_sig"/>
    <property type="match status" value="1"/>
</dbReference>
<dbReference type="Pfam" id="PF01740">
    <property type="entry name" value="STAS"/>
    <property type="match status" value="1"/>
</dbReference>